<evidence type="ECO:0000256" key="4">
    <source>
        <dbReference type="ARBA" id="ARBA00022692"/>
    </source>
</evidence>
<evidence type="ECO:0000313" key="14">
    <source>
        <dbReference type="Proteomes" id="UP000324705"/>
    </source>
</evidence>
<dbReference type="InterPro" id="IPR002401">
    <property type="entry name" value="Cyt_P450_E_grp-I"/>
</dbReference>
<keyword evidence="6" id="KW-1133">Transmembrane helix</keyword>
<dbReference type="PANTHER" id="PTHR47955:SF19">
    <property type="entry name" value="CYTOCHROME P450 71A9-LIKE ISOFORM X1"/>
    <property type="match status" value="1"/>
</dbReference>
<evidence type="ECO:0000313" key="13">
    <source>
        <dbReference type="EMBL" id="VAH39774.1"/>
    </source>
</evidence>
<dbReference type="PROSITE" id="PS00086">
    <property type="entry name" value="CYTOCHROME_P450"/>
    <property type="match status" value="1"/>
</dbReference>
<dbReference type="InterPro" id="IPR036396">
    <property type="entry name" value="Cyt_P450_sf"/>
</dbReference>
<dbReference type="GO" id="GO:0020037">
    <property type="term" value="F:heme binding"/>
    <property type="evidence" value="ECO:0007669"/>
    <property type="project" value="InterPro"/>
</dbReference>
<dbReference type="Pfam" id="PF00067">
    <property type="entry name" value="p450"/>
    <property type="match status" value="1"/>
</dbReference>
<gene>
    <name evidence="13" type="ORF">TRITD_2Bv1G002210</name>
</gene>
<dbReference type="InterPro" id="IPR017972">
    <property type="entry name" value="Cyt_P450_CS"/>
</dbReference>
<dbReference type="OMA" id="CKIMDCD"/>
<dbReference type="AlphaFoldDB" id="A0A9R1PAE6"/>
<keyword evidence="8 10" id="KW-0408">Iron</keyword>
<feature type="binding site" description="axial binding residue" evidence="10">
    <location>
        <position position="440"/>
    </location>
    <ligand>
        <name>heme</name>
        <dbReference type="ChEBI" id="CHEBI:30413"/>
    </ligand>
    <ligandPart>
        <name>Fe</name>
        <dbReference type="ChEBI" id="CHEBI:18248"/>
    </ligandPart>
</feature>
<dbReference type="PANTHER" id="PTHR47955">
    <property type="entry name" value="CYTOCHROME P450 FAMILY 71 PROTEIN"/>
    <property type="match status" value="1"/>
</dbReference>
<evidence type="ECO:0000256" key="2">
    <source>
        <dbReference type="ARBA" id="ARBA00010617"/>
    </source>
</evidence>
<feature type="signal peptide" evidence="12">
    <location>
        <begin position="1"/>
        <end position="26"/>
    </location>
</feature>
<dbReference type="PRINTS" id="PR00463">
    <property type="entry name" value="EP450I"/>
</dbReference>
<evidence type="ECO:0000256" key="3">
    <source>
        <dbReference type="ARBA" id="ARBA00022617"/>
    </source>
</evidence>
<evidence type="ECO:0000256" key="6">
    <source>
        <dbReference type="ARBA" id="ARBA00022989"/>
    </source>
</evidence>
<dbReference type="CDD" id="cd11072">
    <property type="entry name" value="CYP71-like"/>
    <property type="match status" value="1"/>
</dbReference>
<feature type="chain" id="PRO_5040464825" description="Cytochrome P450" evidence="12">
    <location>
        <begin position="27"/>
        <end position="507"/>
    </location>
</feature>
<keyword evidence="9 11" id="KW-0503">Monooxygenase</keyword>
<comment type="similarity">
    <text evidence="2 11">Belongs to the cytochrome P450 family.</text>
</comment>
<reference evidence="13 14" key="1">
    <citation type="submission" date="2017-09" db="EMBL/GenBank/DDBJ databases">
        <authorList>
            <consortium name="International Durum Wheat Genome Sequencing Consortium (IDWGSC)"/>
            <person name="Milanesi L."/>
        </authorList>
    </citation>
    <scope>NUCLEOTIDE SEQUENCE [LARGE SCALE GENOMIC DNA]</scope>
    <source>
        <strain evidence="14">cv. Svevo</strain>
    </source>
</reference>
<dbReference type="Gramene" id="TRITD2Bv1G002210.1">
    <property type="protein sequence ID" value="TRITD2Bv1G002210.1"/>
    <property type="gene ID" value="TRITD2Bv1G002210"/>
</dbReference>
<dbReference type="Gene3D" id="1.10.630.10">
    <property type="entry name" value="Cytochrome P450"/>
    <property type="match status" value="1"/>
</dbReference>
<dbReference type="FunFam" id="1.10.630.10:FF:000064">
    <property type="entry name" value="Cytochrome P450 monooxygenase"/>
    <property type="match status" value="1"/>
</dbReference>
<keyword evidence="12" id="KW-0732">Signal</keyword>
<evidence type="ECO:0000256" key="12">
    <source>
        <dbReference type="SAM" id="SignalP"/>
    </source>
</evidence>
<dbReference type="GO" id="GO:0005506">
    <property type="term" value="F:iron ion binding"/>
    <property type="evidence" value="ECO:0007669"/>
    <property type="project" value="InterPro"/>
</dbReference>
<evidence type="ECO:0000256" key="5">
    <source>
        <dbReference type="ARBA" id="ARBA00022723"/>
    </source>
</evidence>
<dbReference type="Proteomes" id="UP000324705">
    <property type="component" value="Chromosome 2B"/>
</dbReference>
<dbReference type="GO" id="GO:0016705">
    <property type="term" value="F:oxidoreductase activity, acting on paired donors, with incorporation or reduction of molecular oxygen"/>
    <property type="evidence" value="ECO:0007669"/>
    <property type="project" value="InterPro"/>
</dbReference>
<dbReference type="PRINTS" id="PR00385">
    <property type="entry name" value="P450"/>
</dbReference>
<evidence type="ECO:0000256" key="9">
    <source>
        <dbReference type="ARBA" id="ARBA00023033"/>
    </source>
</evidence>
<evidence type="ECO:0000256" key="10">
    <source>
        <dbReference type="PIRSR" id="PIRSR602401-1"/>
    </source>
</evidence>
<keyword evidence="4" id="KW-0812">Transmembrane</keyword>
<dbReference type="EMBL" id="LT934114">
    <property type="protein sequence ID" value="VAH39774.1"/>
    <property type="molecule type" value="Genomic_DNA"/>
</dbReference>
<name>A0A9R1PAE6_TRITD</name>
<keyword evidence="6" id="KW-0472">Membrane</keyword>
<accession>A0A9R1PAE6</accession>
<keyword evidence="7 11" id="KW-0560">Oxidoreductase</keyword>
<sequence>MEGLLSLCFIALCTLLVGWFLKLSGGKSKPAGKPQLPPGPWTLPIIGSLHHVASALPHRRMMELSCRYGPLMHLMLGEVPTVIVSSAEAATLVLKTNDPAFAGRPNSVILDIFSCGGKGFAFAPYGSHWRQIRKVCIVELLSSKQVKRMEGIRAEEVANLLRSMTALNGTTFNISEKMATLSNNLVSRAVFGGKFPQQELYLRELDEALPLMGGFCLVDLFPSSRLARWLSSGERLMKKCHGRMQRIISDIIEGRKAARAAGVGDDEDVLNVLLRLQREDTLEFPLTTETIGAILFDIFSAATETTGNVLEWAMSELVRHPEIMGKAQQEVREVLGQDRATIGNSDLGELHYMRMVIKEVFRLHPPAPLLPRSATEDCKIMDCDMLKGTNVYVNVYAISRDPRYWKNPEEFKPERFEDNNIDYNGTYSEYTPFGAGRRQCPGILFGTSSLNITLANLLYHFDWMLPDGASLSSFDMSEKFGITVSRRHDLQLRAIPHEWFKATSSSK</sequence>
<evidence type="ECO:0008006" key="15">
    <source>
        <dbReference type="Google" id="ProtNLM"/>
    </source>
</evidence>
<keyword evidence="3 10" id="KW-0349">Heme</keyword>
<dbReference type="InterPro" id="IPR001128">
    <property type="entry name" value="Cyt_P450"/>
</dbReference>
<organism evidence="13 14">
    <name type="scientific">Triticum turgidum subsp. durum</name>
    <name type="common">Durum wheat</name>
    <name type="synonym">Triticum durum</name>
    <dbReference type="NCBI Taxonomy" id="4567"/>
    <lineage>
        <taxon>Eukaryota</taxon>
        <taxon>Viridiplantae</taxon>
        <taxon>Streptophyta</taxon>
        <taxon>Embryophyta</taxon>
        <taxon>Tracheophyta</taxon>
        <taxon>Spermatophyta</taxon>
        <taxon>Magnoliopsida</taxon>
        <taxon>Liliopsida</taxon>
        <taxon>Poales</taxon>
        <taxon>Poaceae</taxon>
        <taxon>BOP clade</taxon>
        <taxon>Pooideae</taxon>
        <taxon>Triticodae</taxon>
        <taxon>Triticeae</taxon>
        <taxon>Triticinae</taxon>
        <taxon>Triticum</taxon>
    </lineage>
</organism>
<evidence type="ECO:0000256" key="7">
    <source>
        <dbReference type="ARBA" id="ARBA00023002"/>
    </source>
</evidence>
<protein>
    <recommendedName>
        <fullName evidence="15">Cytochrome P450</fullName>
    </recommendedName>
</protein>
<dbReference type="SUPFAM" id="SSF48264">
    <property type="entry name" value="Cytochrome P450"/>
    <property type="match status" value="1"/>
</dbReference>
<evidence type="ECO:0000256" key="8">
    <source>
        <dbReference type="ARBA" id="ARBA00023004"/>
    </source>
</evidence>
<keyword evidence="14" id="KW-1185">Reference proteome</keyword>
<proteinExistence type="inferred from homology"/>
<evidence type="ECO:0000256" key="11">
    <source>
        <dbReference type="RuleBase" id="RU000461"/>
    </source>
</evidence>
<keyword evidence="5 10" id="KW-0479">Metal-binding</keyword>
<comment type="cofactor">
    <cofactor evidence="1 10">
        <name>heme</name>
        <dbReference type="ChEBI" id="CHEBI:30413"/>
    </cofactor>
</comment>
<dbReference type="GO" id="GO:0004497">
    <property type="term" value="F:monooxygenase activity"/>
    <property type="evidence" value="ECO:0007669"/>
    <property type="project" value="UniProtKB-KW"/>
</dbReference>
<evidence type="ECO:0000256" key="1">
    <source>
        <dbReference type="ARBA" id="ARBA00001971"/>
    </source>
</evidence>